<proteinExistence type="predicted"/>
<evidence type="ECO:0000313" key="1">
    <source>
        <dbReference type="EMBL" id="KIM61248.1"/>
    </source>
</evidence>
<reference evidence="1 2" key="1">
    <citation type="submission" date="2014-04" db="EMBL/GenBank/DDBJ databases">
        <authorList>
            <consortium name="DOE Joint Genome Institute"/>
            <person name="Kuo A."/>
            <person name="Kohler A."/>
            <person name="Nagy L.G."/>
            <person name="Floudas D."/>
            <person name="Copeland A."/>
            <person name="Barry K.W."/>
            <person name="Cichocki N."/>
            <person name="Veneault-Fourrey C."/>
            <person name="LaButti K."/>
            <person name="Lindquist E.A."/>
            <person name="Lipzen A."/>
            <person name="Lundell T."/>
            <person name="Morin E."/>
            <person name="Murat C."/>
            <person name="Sun H."/>
            <person name="Tunlid A."/>
            <person name="Henrissat B."/>
            <person name="Grigoriev I.V."/>
            <person name="Hibbett D.S."/>
            <person name="Martin F."/>
            <person name="Nordberg H.P."/>
            <person name="Cantor M.N."/>
            <person name="Hua S.X."/>
        </authorList>
    </citation>
    <scope>NUCLEOTIDE SEQUENCE [LARGE SCALE GENOMIC DNA]</scope>
    <source>
        <strain evidence="1 2">Foug A</strain>
    </source>
</reference>
<dbReference type="EMBL" id="KN822054">
    <property type="protein sequence ID" value="KIM61248.1"/>
    <property type="molecule type" value="Genomic_DNA"/>
</dbReference>
<dbReference type="AlphaFoldDB" id="A0A0C2ZHY9"/>
<dbReference type="HOGENOM" id="CLU_1787966_0_0_1"/>
<organism evidence="1 2">
    <name type="scientific">Scleroderma citrinum Foug A</name>
    <dbReference type="NCBI Taxonomy" id="1036808"/>
    <lineage>
        <taxon>Eukaryota</taxon>
        <taxon>Fungi</taxon>
        <taxon>Dikarya</taxon>
        <taxon>Basidiomycota</taxon>
        <taxon>Agaricomycotina</taxon>
        <taxon>Agaricomycetes</taxon>
        <taxon>Agaricomycetidae</taxon>
        <taxon>Boletales</taxon>
        <taxon>Sclerodermatineae</taxon>
        <taxon>Sclerodermataceae</taxon>
        <taxon>Scleroderma</taxon>
    </lineage>
</organism>
<dbReference type="Proteomes" id="UP000053989">
    <property type="component" value="Unassembled WGS sequence"/>
</dbReference>
<accession>A0A0C2ZHY9</accession>
<sequence>MFVCFFLRPLYADVSRPPKLAGSSTCSTHRSRPPATGAKTKLELSCKIRCGRILGPVTRGDTSMEFNVMERPTASPAHTTRLRKLRTFPTSPSMVIALKSLLIYACSQYDSGQPYLVSLGTRYHHIDEADFKENKQVTQSARDES</sequence>
<gene>
    <name evidence="1" type="ORF">SCLCIDRAFT_26037</name>
</gene>
<reference evidence="2" key="2">
    <citation type="submission" date="2015-01" db="EMBL/GenBank/DDBJ databases">
        <title>Evolutionary Origins and Diversification of the Mycorrhizal Mutualists.</title>
        <authorList>
            <consortium name="DOE Joint Genome Institute"/>
            <consortium name="Mycorrhizal Genomics Consortium"/>
            <person name="Kohler A."/>
            <person name="Kuo A."/>
            <person name="Nagy L.G."/>
            <person name="Floudas D."/>
            <person name="Copeland A."/>
            <person name="Barry K.W."/>
            <person name="Cichocki N."/>
            <person name="Veneault-Fourrey C."/>
            <person name="LaButti K."/>
            <person name="Lindquist E.A."/>
            <person name="Lipzen A."/>
            <person name="Lundell T."/>
            <person name="Morin E."/>
            <person name="Murat C."/>
            <person name="Riley R."/>
            <person name="Ohm R."/>
            <person name="Sun H."/>
            <person name="Tunlid A."/>
            <person name="Henrissat B."/>
            <person name="Grigoriev I.V."/>
            <person name="Hibbett D.S."/>
            <person name="Martin F."/>
        </authorList>
    </citation>
    <scope>NUCLEOTIDE SEQUENCE [LARGE SCALE GENOMIC DNA]</scope>
    <source>
        <strain evidence="2">Foug A</strain>
    </source>
</reference>
<name>A0A0C2ZHY9_9AGAM</name>
<evidence type="ECO:0000313" key="2">
    <source>
        <dbReference type="Proteomes" id="UP000053989"/>
    </source>
</evidence>
<dbReference type="InParanoid" id="A0A0C2ZHY9"/>
<keyword evidence="2" id="KW-1185">Reference proteome</keyword>
<protein>
    <submittedName>
        <fullName evidence="1">Uncharacterized protein</fullName>
    </submittedName>
</protein>